<evidence type="ECO:0000313" key="1">
    <source>
        <dbReference type="EMBL" id="GFS07797.1"/>
    </source>
</evidence>
<dbReference type="Proteomes" id="UP000762676">
    <property type="component" value="Unassembled WGS sequence"/>
</dbReference>
<dbReference type="EMBL" id="BMAT01013225">
    <property type="protein sequence ID" value="GFS07797.1"/>
    <property type="molecule type" value="Genomic_DNA"/>
</dbReference>
<name>A0AAV4IGT4_9GAST</name>
<comment type="caution">
    <text evidence="1">The sequence shown here is derived from an EMBL/GenBank/DDBJ whole genome shotgun (WGS) entry which is preliminary data.</text>
</comment>
<dbReference type="InterPro" id="IPR013783">
    <property type="entry name" value="Ig-like_fold"/>
</dbReference>
<accession>A0AAV4IGT4</accession>
<gene>
    <name evidence="1" type="ORF">ElyMa_006577500</name>
</gene>
<dbReference type="Gene3D" id="2.60.40.10">
    <property type="entry name" value="Immunoglobulins"/>
    <property type="match status" value="1"/>
</dbReference>
<dbReference type="InterPro" id="IPR036179">
    <property type="entry name" value="Ig-like_dom_sf"/>
</dbReference>
<evidence type="ECO:0008006" key="3">
    <source>
        <dbReference type="Google" id="ProtNLM"/>
    </source>
</evidence>
<sequence length="163" mass="18728">MPVKQKQNKADSFQYVLSTDIEIRSRQSSGGTGAAWEAHCTSGLDAQIEWHLDQAYVTLDDLVHSNVTEKFRTQNCANRESCRIRIIQVRNRSDNTFESTLSISPLLLSDFGYYYCQVVEHRSKQFRLELTGGKFLTYWVFEAVRITYNCSVCLTKAQTLLKV</sequence>
<proteinExistence type="predicted"/>
<evidence type="ECO:0000313" key="2">
    <source>
        <dbReference type="Proteomes" id="UP000762676"/>
    </source>
</evidence>
<protein>
    <recommendedName>
        <fullName evidence="3">Ig-like domain-containing protein</fullName>
    </recommendedName>
</protein>
<dbReference type="SUPFAM" id="SSF48726">
    <property type="entry name" value="Immunoglobulin"/>
    <property type="match status" value="1"/>
</dbReference>
<reference evidence="1 2" key="1">
    <citation type="journal article" date="2021" name="Elife">
        <title>Chloroplast acquisition without the gene transfer in kleptoplastic sea slugs, Plakobranchus ocellatus.</title>
        <authorList>
            <person name="Maeda T."/>
            <person name="Takahashi S."/>
            <person name="Yoshida T."/>
            <person name="Shimamura S."/>
            <person name="Takaki Y."/>
            <person name="Nagai Y."/>
            <person name="Toyoda A."/>
            <person name="Suzuki Y."/>
            <person name="Arimoto A."/>
            <person name="Ishii H."/>
            <person name="Satoh N."/>
            <person name="Nishiyama T."/>
            <person name="Hasebe M."/>
            <person name="Maruyama T."/>
            <person name="Minagawa J."/>
            <person name="Obokata J."/>
            <person name="Shigenobu S."/>
        </authorList>
    </citation>
    <scope>NUCLEOTIDE SEQUENCE [LARGE SCALE GENOMIC DNA]</scope>
</reference>
<keyword evidence="2" id="KW-1185">Reference proteome</keyword>
<dbReference type="AlphaFoldDB" id="A0AAV4IGT4"/>
<organism evidence="1 2">
    <name type="scientific">Elysia marginata</name>
    <dbReference type="NCBI Taxonomy" id="1093978"/>
    <lineage>
        <taxon>Eukaryota</taxon>
        <taxon>Metazoa</taxon>
        <taxon>Spiralia</taxon>
        <taxon>Lophotrochozoa</taxon>
        <taxon>Mollusca</taxon>
        <taxon>Gastropoda</taxon>
        <taxon>Heterobranchia</taxon>
        <taxon>Euthyneura</taxon>
        <taxon>Panpulmonata</taxon>
        <taxon>Sacoglossa</taxon>
        <taxon>Placobranchoidea</taxon>
        <taxon>Plakobranchidae</taxon>
        <taxon>Elysia</taxon>
    </lineage>
</organism>